<comment type="caution">
    <text evidence="1">The sequence shown here is derived from an EMBL/GenBank/DDBJ whole genome shotgun (WGS) entry which is preliminary data.</text>
</comment>
<gene>
    <name evidence="1" type="ORF">PENTCL1PPCAC_26302</name>
</gene>
<keyword evidence="2" id="KW-1185">Reference proteome</keyword>
<feature type="non-terminal residue" evidence="1">
    <location>
        <position position="1"/>
    </location>
</feature>
<proteinExistence type="predicted"/>
<reference evidence="1" key="1">
    <citation type="submission" date="2023-10" db="EMBL/GenBank/DDBJ databases">
        <title>Genome assembly of Pristionchus species.</title>
        <authorList>
            <person name="Yoshida K."/>
            <person name="Sommer R.J."/>
        </authorList>
    </citation>
    <scope>NUCLEOTIDE SEQUENCE</scope>
    <source>
        <strain evidence="1">RS0144</strain>
    </source>
</reference>
<accession>A0AAV5UBS7</accession>
<dbReference type="EMBL" id="BTSX01000006">
    <property type="protein sequence ID" value="GMT04128.1"/>
    <property type="molecule type" value="Genomic_DNA"/>
</dbReference>
<organism evidence="1 2">
    <name type="scientific">Pristionchus entomophagus</name>
    <dbReference type="NCBI Taxonomy" id="358040"/>
    <lineage>
        <taxon>Eukaryota</taxon>
        <taxon>Metazoa</taxon>
        <taxon>Ecdysozoa</taxon>
        <taxon>Nematoda</taxon>
        <taxon>Chromadorea</taxon>
        <taxon>Rhabditida</taxon>
        <taxon>Rhabditina</taxon>
        <taxon>Diplogasteromorpha</taxon>
        <taxon>Diplogasteroidea</taxon>
        <taxon>Neodiplogasteridae</taxon>
        <taxon>Pristionchus</taxon>
    </lineage>
</organism>
<evidence type="ECO:0000313" key="2">
    <source>
        <dbReference type="Proteomes" id="UP001432027"/>
    </source>
</evidence>
<name>A0AAV5UBS7_9BILA</name>
<sequence length="84" mass="9286">IDDIDRDPSHSTYMESVAIAALRSLQSPLSSSCEMKSRYGVIISIPKAKIRGSNLSSRSLNAFFDTMHYIIVGVVLQAEVRANR</sequence>
<evidence type="ECO:0000313" key="1">
    <source>
        <dbReference type="EMBL" id="GMT04128.1"/>
    </source>
</evidence>
<protein>
    <submittedName>
        <fullName evidence="1">Uncharacterized protein</fullName>
    </submittedName>
</protein>
<dbReference type="AlphaFoldDB" id="A0AAV5UBS7"/>
<dbReference type="Proteomes" id="UP001432027">
    <property type="component" value="Unassembled WGS sequence"/>
</dbReference>